<evidence type="ECO:0000256" key="1">
    <source>
        <dbReference type="ARBA" id="ARBA00004141"/>
    </source>
</evidence>
<feature type="transmembrane region" description="Helical" evidence="6">
    <location>
        <begin position="412"/>
        <end position="433"/>
    </location>
</feature>
<protein>
    <recommendedName>
        <fullName evidence="7">Amino acid transporter transmembrane domain-containing protein</fullName>
    </recommendedName>
</protein>
<keyword evidence="5 6" id="KW-0472">Membrane</keyword>
<feature type="transmembrane region" description="Helical" evidence="6">
    <location>
        <begin position="375"/>
        <end position="400"/>
    </location>
</feature>
<evidence type="ECO:0000256" key="6">
    <source>
        <dbReference type="SAM" id="Phobius"/>
    </source>
</evidence>
<comment type="subcellular location">
    <subcellularLocation>
        <location evidence="1">Membrane</location>
        <topology evidence="1">Multi-pass membrane protein</topology>
    </subcellularLocation>
</comment>
<keyword evidence="3 6" id="KW-0812">Transmembrane</keyword>
<comment type="similarity">
    <text evidence="2">Belongs to the amino acid/polyamine transporter 2 family.</text>
</comment>
<dbReference type="PANTHER" id="PTHR22950:SF697">
    <property type="entry name" value="AMINO ACID TRANSPORTER (EUROFUNG)"/>
    <property type="match status" value="1"/>
</dbReference>
<dbReference type="GO" id="GO:0016020">
    <property type="term" value="C:membrane"/>
    <property type="evidence" value="ECO:0007669"/>
    <property type="project" value="UniProtKB-SubCell"/>
</dbReference>
<dbReference type="PANTHER" id="PTHR22950">
    <property type="entry name" value="AMINO ACID TRANSPORTER"/>
    <property type="match status" value="1"/>
</dbReference>
<feature type="transmembrane region" description="Helical" evidence="6">
    <location>
        <begin position="157"/>
        <end position="176"/>
    </location>
</feature>
<evidence type="ECO:0000256" key="2">
    <source>
        <dbReference type="ARBA" id="ARBA00008066"/>
    </source>
</evidence>
<evidence type="ECO:0000313" key="9">
    <source>
        <dbReference type="Proteomes" id="UP000184356"/>
    </source>
</evidence>
<feature type="transmembrane region" description="Helical" evidence="6">
    <location>
        <begin position="48"/>
        <end position="67"/>
    </location>
</feature>
<keyword evidence="9" id="KW-1185">Reference proteome</keyword>
<feature type="domain" description="Amino acid transporter transmembrane" evidence="7">
    <location>
        <begin position="45"/>
        <end position="440"/>
    </location>
</feature>
<evidence type="ECO:0000259" key="7">
    <source>
        <dbReference type="Pfam" id="PF01490"/>
    </source>
</evidence>
<name>A0A1L9TPZ8_9EURO</name>
<dbReference type="GO" id="GO:0015179">
    <property type="term" value="F:L-amino acid transmembrane transporter activity"/>
    <property type="evidence" value="ECO:0007669"/>
    <property type="project" value="TreeGrafter"/>
</dbReference>
<evidence type="ECO:0000256" key="4">
    <source>
        <dbReference type="ARBA" id="ARBA00022989"/>
    </source>
</evidence>
<dbReference type="EMBL" id="KV878584">
    <property type="protein sequence ID" value="OJJ61519.1"/>
    <property type="molecule type" value="Genomic_DNA"/>
</dbReference>
<gene>
    <name evidence="8" type="ORF">ASPSYDRAFT_199385</name>
</gene>
<organism evidence="8 9">
    <name type="scientific">Aspergillus sydowii CBS 593.65</name>
    <dbReference type="NCBI Taxonomy" id="1036612"/>
    <lineage>
        <taxon>Eukaryota</taxon>
        <taxon>Fungi</taxon>
        <taxon>Dikarya</taxon>
        <taxon>Ascomycota</taxon>
        <taxon>Pezizomycotina</taxon>
        <taxon>Eurotiomycetes</taxon>
        <taxon>Eurotiomycetidae</taxon>
        <taxon>Eurotiales</taxon>
        <taxon>Aspergillaceae</taxon>
        <taxon>Aspergillus</taxon>
        <taxon>Aspergillus subgen. Nidulantes</taxon>
    </lineage>
</organism>
<proteinExistence type="inferred from homology"/>
<feature type="transmembrane region" description="Helical" evidence="6">
    <location>
        <begin position="74"/>
        <end position="97"/>
    </location>
</feature>
<dbReference type="AlphaFoldDB" id="A0A1L9TPZ8"/>
<feature type="transmembrane region" description="Helical" evidence="6">
    <location>
        <begin position="267"/>
        <end position="289"/>
    </location>
</feature>
<feature type="transmembrane region" description="Helical" evidence="6">
    <location>
        <begin position="125"/>
        <end position="145"/>
    </location>
</feature>
<evidence type="ECO:0000313" key="8">
    <source>
        <dbReference type="EMBL" id="OJJ61519.1"/>
    </source>
</evidence>
<dbReference type="OrthoDB" id="40134at2759"/>
<dbReference type="Proteomes" id="UP000184356">
    <property type="component" value="Unassembled WGS sequence"/>
</dbReference>
<feature type="transmembrane region" description="Helical" evidence="6">
    <location>
        <begin position="349"/>
        <end position="369"/>
    </location>
</feature>
<keyword evidence="4 6" id="KW-1133">Transmembrane helix</keyword>
<evidence type="ECO:0000256" key="5">
    <source>
        <dbReference type="ARBA" id="ARBA00023136"/>
    </source>
</evidence>
<feature type="transmembrane region" description="Helical" evidence="6">
    <location>
        <begin position="182"/>
        <end position="204"/>
    </location>
</feature>
<sequence length="465" mass="50473">MTTQKTNEPVQPHATHDCEAVPQKLETNDDREVFRDTQDGVAFRTVGWFRASVMFLKVMIAVGVLSLPTTMDQLGAVGGALGIVGFGLFNTYCFIIFGDFRARHPGCHSVADMAGVVGGWLTKEIAGVLFIVAFLLSTSAGIVGLSTGFNALSRHAACTVWWNLLAAVIIGLSASLRKLHQVGWITYVGFVSIYAAVLIVVIGVTQQPRPAAAPQTGDFDLGFHAIAYPSFAEGMVAASTIFYSSAGTSAFLPVISEMRRPEDYKKALYLCMTIVTTSYLAFTTVIYRWCGQWLANPSLGSAGQTVKMVAYGVALPGLVASGTIFCHVSAKYIFVRVLRNSDHLQKNTVVHWVTWLAAVASVTILAFIFAEVIPIFNYIISLTGGVCFAPLAMILPGWLWLHDHRHYCRGSWWRIVLYSLHWGMIGVGLLFLVGSTYGVVLQINTAYHNGTIGSVFSCADNSNSS</sequence>
<accession>A0A1L9TPZ8</accession>
<dbReference type="FunFam" id="1.20.1740.10:FF:000039">
    <property type="entry name" value="Neutral amino acid transporter (Eurofung)"/>
    <property type="match status" value="1"/>
</dbReference>
<dbReference type="RefSeq" id="XP_040705325.1">
    <property type="nucleotide sequence ID" value="XM_040843765.1"/>
</dbReference>
<dbReference type="VEuPathDB" id="FungiDB:ASPSYDRAFT_199385"/>
<dbReference type="Gene3D" id="1.20.1740.10">
    <property type="entry name" value="Amino acid/polyamine transporter I"/>
    <property type="match status" value="1"/>
</dbReference>
<evidence type="ECO:0000256" key="3">
    <source>
        <dbReference type="ARBA" id="ARBA00022692"/>
    </source>
</evidence>
<dbReference type="GeneID" id="63759838"/>
<feature type="transmembrane region" description="Helical" evidence="6">
    <location>
        <begin position="309"/>
        <end position="328"/>
    </location>
</feature>
<reference evidence="9" key="1">
    <citation type="journal article" date="2017" name="Genome Biol.">
        <title>Comparative genomics reveals high biological diversity and specific adaptations in the industrially and medically important fungal genus Aspergillus.</title>
        <authorList>
            <person name="de Vries R.P."/>
            <person name="Riley R."/>
            <person name="Wiebenga A."/>
            <person name="Aguilar-Osorio G."/>
            <person name="Amillis S."/>
            <person name="Uchima C.A."/>
            <person name="Anderluh G."/>
            <person name="Asadollahi M."/>
            <person name="Askin M."/>
            <person name="Barry K."/>
            <person name="Battaglia E."/>
            <person name="Bayram O."/>
            <person name="Benocci T."/>
            <person name="Braus-Stromeyer S.A."/>
            <person name="Caldana C."/>
            <person name="Canovas D."/>
            <person name="Cerqueira G.C."/>
            <person name="Chen F."/>
            <person name="Chen W."/>
            <person name="Choi C."/>
            <person name="Clum A."/>
            <person name="Dos Santos R.A."/>
            <person name="Damasio A.R."/>
            <person name="Diallinas G."/>
            <person name="Emri T."/>
            <person name="Fekete E."/>
            <person name="Flipphi M."/>
            <person name="Freyberg S."/>
            <person name="Gallo A."/>
            <person name="Gournas C."/>
            <person name="Habgood R."/>
            <person name="Hainaut M."/>
            <person name="Harispe M.L."/>
            <person name="Henrissat B."/>
            <person name="Hilden K.S."/>
            <person name="Hope R."/>
            <person name="Hossain A."/>
            <person name="Karabika E."/>
            <person name="Karaffa L."/>
            <person name="Karanyi Z."/>
            <person name="Krasevec N."/>
            <person name="Kuo A."/>
            <person name="Kusch H."/>
            <person name="LaButti K."/>
            <person name="Lagendijk E.L."/>
            <person name="Lapidus A."/>
            <person name="Levasseur A."/>
            <person name="Lindquist E."/>
            <person name="Lipzen A."/>
            <person name="Logrieco A.F."/>
            <person name="MacCabe A."/>
            <person name="Maekelae M.R."/>
            <person name="Malavazi I."/>
            <person name="Melin P."/>
            <person name="Meyer V."/>
            <person name="Mielnichuk N."/>
            <person name="Miskei M."/>
            <person name="Molnar A.P."/>
            <person name="Mule G."/>
            <person name="Ngan C.Y."/>
            <person name="Orejas M."/>
            <person name="Orosz E."/>
            <person name="Ouedraogo J.P."/>
            <person name="Overkamp K.M."/>
            <person name="Park H.-S."/>
            <person name="Perrone G."/>
            <person name="Piumi F."/>
            <person name="Punt P.J."/>
            <person name="Ram A.F."/>
            <person name="Ramon A."/>
            <person name="Rauscher S."/>
            <person name="Record E."/>
            <person name="Riano-Pachon D.M."/>
            <person name="Robert V."/>
            <person name="Roehrig J."/>
            <person name="Ruller R."/>
            <person name="Salamov A."/>
            <person name="Salih N.S."/>
            <person name="Samson R.A."/>
            <person name="Sandor E."/>
            <person name="Sanguinetti M."/>
            <person name="Schuetze T."/>
            <person name="Sepcic K."/>
            <person name="Shelest E."/>
            <person name="Sherlock G."/>
            <person name="Sophianopoulou V."/>
            <person name="Squina F.M."/>
            <person name="Sun H."/>
            <person name="Susca A."/>
            <person name="Todd R.B."/>
            <person name="Tsang A."/>
            <person name="Unkles S.E."/>
            <person name="van de Wiele N."/>
            <person name="van Rossen-Uffink D."/>
            <person name="Oliveira J.V."/>
            <person name="Vesth T.C."/>
            <person name="Visser J."/>
            <person name="Yu J.-H."/>
            <person name="Zhou M."/>
            <person name="Andersen M.R."/>
            <person name="Archer D.B."/>
            <person name="Baker S.E."/>
            <person name="Benoit I."/>
            <person name="Brakhage A.A."/>
            <person name="Braus G.H."/>
            <person name="Fischer R."/>
            <person name="Frisvad J.C."/>
            <person name="Goldman G.H."/>
            <person name="Houbraken J."/>
            <person name="Oakley B."/>
            <person name="Pocsi I."/>
            <person name="Scazzocchio C."/>
            <person name="Seiboth B."/>
            <person name="vanKuyk P.A."/>
            <person name="Wortman J."/>
            <person name="Dyer P.S."/>
            <person name="Grigoriev I.V."/>
        </authorList>
    </citation>
    <scope>NUCLEOTIDE SEQUENCE [LARGE SCALE GENOMIC DNA]</scope>
    <source>
        <strain evidence="9">CBS 593.65</strain>
    </source>
</reference>
<dbReference type="STRING" id="1036612.A0A1L9TPZ8"/>
<dbReference type="InterPro" id="IPR013057">
    <property type="entry name" value="AA_transpt_TM"/>
</dbReference>
<dbReference type="Pfam" id="PF01490">
    <property type="entry name" value="Aa_trans"/>
    <property type="match status" value="1"/>
</dbReference>